<dbReference type="OrthoDB" id="10252587at2759"/>
<dbReference type="PANTHER" id="PTHR12914">
    <property type="entry name" value="PARTNER OF SLD5"/>
    <property type="match status" value="1"/>
</dbReference>
<dbReference type="AlphaFoldDB" id="A0A316Z7M7"/>
<keyword evidence="9" id="KW-1185">Reference proteome</keyword>
<evidence type="ECO:0000256" key="6">
    <source>
        <dbReference type="RuleBase" id="RU368085"/>
    </source>
</evidence>
<feature type="domain" description="GINS subunit" evidence="7">
    <location>
        <begin position="72"/>
        <end position="148"/>
    </location>
</feature>
<reference evidence="8 9" key="1">
    <citation type="journal article" date="2018" name="Mol. Biol. Evol.">
        <title>Broad Genomic Sampling Reveals a Smut Pathogenic Ancestry of the Fungal Clade Ustilaginomycotina.</title>
        <authorList>
            <person name="Kijpornyongpan T."/>
            <person name="Mondo S.J."/>
            <person name="Barry K."/>
            <person name="Sandor L."/>
            <person name="Lee J."/>
            <person name="Lipzen A."/>
            <person name="Pangilinan J."/>
            <person name="LaButti K."/>
            <person name="Hainaut M."/>
            <person name="Henrissat B."/>
            <person name="Grigoriev I.V."/>
            <person name="Spatafora J.W."/>
            <person name="Aime M.C."/>
        </authorList>
    </citation>
    <scope>NUCLEOTIDE SEQUENCE [LARGE SCALE GENOMIC DNA]</scope>
    <source>
        <strain evidence="8 9">MCA 4186</strain>
    </source>
</reference>
<dbReference type="PANTHER" id="PTHR12914:SF2">
    <property type="entry name" value="DNA REPLICATION COMPLEX GINS PROTEIN PSF1"/>
    <property type="match status" value="1"/>
</dbReference>
<evidence type="ECO:0000313" key="8">
    <source>
        <dbReference type="EMBL" id="PWN97787.1"/>
    </source>
</evidence>
<dbReference type="STRING" id="58919.A0A316Z7M7"/>
<protein>
    <recommendedName>
        <fullName evidence="3 6">DNA replication complex GINS protein PSF1</fullName>
    </recommendedName>
</protein>
<dbReference type="Proteomes" id="UP000245946">
    <property type="component" value="Unassembled WGS sequence"/>
</dbReference>
<evidence type="ECO:0000256" key="1">
    <source>
        <dbReference type="ARBA" id="ARBA00004123"/>
    </source>
</evidence>
<dbReference type="CDD" id="cd11710">
    <property type="entry name" value="GINS_A_psf1"/>
    <property type="match status" value="1"/>
</dbReference>
<name>A0A316Z7M7_9BASI</name>
<accession>A0A316Z7M7</accession>
<organism evidence="8 9">
    <name type="scientific">Tilletiopsis washingtonensis</name>
    <dbReference type="NCBI Taxonomy" id="58919"/>
    <lineage>
        <taxon>Eukaryota</taxon>
        <taxon>Fungi</taxon>
        <taxon>Dikarya</taxon>
        <taxon>Basidiomycota</taxon>
        <taxon>Ustilaginomycotina</taxon>
        <taxon>Exobasidiomycetes</taxon>
        <taxon>Entylomatales</taxon>
        <taxon>Entylomatales incertae sedis</taxon>
        <taxon>Tilletiopsis</taxon>
    </lineage>
</organism>
<dbReference type="SUPFAM" id="SSF158573">
    <property type="entry name" value="GINS helical bundle-like"/>
    <property type="match status" value="1"/>
</dbReference>
<dbReference type="EMBL" id="KZ819293">
    <property type="protein sequence ID" value="PWN97787.1"/>
    <property type="molecule type" value="Genomic_DNA"/>
</dbReference>
<evidence type="ECO:0000256" key="5">
    <source>
        <dbReference type="ARBA" id="ARBA00023242"/>
    </source>
</evidence>
<comment type="function">
    <text evidence="6">Required for correct functioning of the GINS complex, a complex that plays an essential role in the initiation of DNA replication, and progression of DNA replication forks. GINS complex seems to bind preferentially to single-stranded DNA.</text>
</comment>
<gene>
    <name evidence="8" type="ORF">FA09DRAFT_338766</name>
</gene>
<dbReference type="GO" id="GO:1902983">
    <property type="term" value="P:DNA strand elongation involved in mitotic DNA replication"/>
    <property type="evidence" value="ECO:0007669"/>
    <property type="project" value="TreeGrafter"/>
</dbReference>
<dbReference type="RefSeq" id="XP_025598066.1">
    <property type="nucleotide sequence ID" value="XM_025744142.1"/>
</dbReference>
<dbReference type="InterPro" id="IPR005339">
    <property type="entry name" value="GINS_Psf1"/>
</dbReference>
<dbReference type="Pfam" id="PF05916">
    <property type="entry name" value="Sld5"/>
    <property type="match status" value="1"/>
</dbReference>
<dbReference type="GO" id="GO:0000811">
    <property type="term" value="C:GINS complex"/>
    <property type="evidence" value="ECO:0007669"/>
    <property type="project" value="UniProtKB-UniRule"/>
</dbReference>
<comment type="subcellular location">
    <subcellularLocation>
        <location evidence="1 6">Nucleus</location>
    </subcellularLocation>
</comment>
<comment type="subunit">
    <text evidence="6">Component of the GINS complex.</text>
</comment>
<dbReference type="InterPro" id="IPR036224">
    <property type="entry name" value="GINS_bundle-like_dom_sf"/>
</dbReference>
<dbReference type="Gene3D" id="1.20.58.1030">
    <property type="match status" value="1"/>
</dbReference>
<dbReference type="GeneID" id="37271686"/>
<keyword evidence="5 6" id="KW-0539">Nucleus</keyword>
<evidence type="ECO:0000259" key="7">
    <source>
        <dbReference type="Pfam" id="PF05916"/>
    </source>
</evidence>
<evidence type="ECO:0000256" key="3">
    <source>
        <dbReference type="ARBA" id="ARBA00015143"/>
    </source>
</evidence>
<evidence type="ECO:0000313" key="9">
    <source>
        <dbReference type="Proteomes" id="UP000245946"/>
    </source>
</evidence>
<sequence length="223" mass="24219">MFGDEALQLVHEARAADATGLLRPYNDERVRLVLLETRQLQAHSDAVISSYPGGRATALEAAGGDDAGLSAQLLVHHLAAARNKRCLLAYHAHRLAWLRERLWAAGGSAPQVLAEDEETEQGALRARLAPAELAALKGYAELLRGFKAVFADVVDIAAPLHRAGTHDVAPPAELMVCVVARRDARDVLTARGSLNLRRGERMRVARAEVEHLIVRGWLAVVDE</sequence>
<evidence type="ECO:0000256" key="4">
    <source>
        <dbReference type="ARBA" id="ARBA00022705"/>
    </source>
</evidence>
<keyword evidence="4 6" id="KW-0235">DNA replication</keyword>
<evidence type="ECO:0000256" key="2">
    <source>
        <dbReference type="ARBA" id="ARBA00006677"/>
    </source>
</evidence>
<dbReference type="InterPro" id="IPR021151">
    <property type="entry name" value="GINS_A"/>
</dbReference>
<proteinExistence type="inferred from homology"/>
<comment type="similarity">
    <text evidence="2 6">Belongs to the GINS1/PSF1 family.</text>
</comment>